<dbReference type="Proteomes" id="UP000887013">
    <property type="component" value="Unassembled WGS sequence"/>
</dbReference>
<keyword evidence="2" id="KW-1185">Reference proteome</keyword>
<accession>A0A8X6NRU2</accession>
<dbReference type="EMBL" id="BMAW01060662">
    <property type="protein sequence ID" value="GFT27379.1"/>
    <property type="molecule type" value="Genomic_DNA"/>
</dbReference>
<comment type="caution">
    <text evidence="1">The sequence shown here is derived from an EMBL/GenBank/DDBJ whole genome shotgun (WGS) entry which is preliminary data.</text>
</comment>
<gene>
    <name evidence="1" type="ORF">NPIL_312361</name>
</gene>
<name>A0A8X6NRU2_NEPPI</name>
<evidence type="ECO:0000313" key="2">
    <source>
        <dbReference type="Proteomes" id="UP000887013"/>
    </source>
</evidence>
<proteinExistence type="predicted"/>
<evidence type="ECO:0000313" key="1">
    <source>
        <dbReference type="EMBL" id="GFT27379.1"/>
    </source>
</evidence>
<organism evidence="1 2">
    <name type="scientific">Nephila pilipes</name>
    <name type="common">Giant wood spider</name>
    <name type="synonym">Nephila maculata</name>
    <dbReference type="NCBI Taxonomy" id="299642"/>
    <lineage>
        <taxon>Eukaryota</taxon>
        <taxon>Metazoa</taxon>
        <taxon>Ecdysozoa</taxon>
        <taxon>Arthropoda</taxon>
        <taxon>Chelicerata</taxon>
        <taxon>Arachnida</taxon>
        <taxon>Araneae</taxon>
        <taxon>Araneomorphae</taxon>
        <taxon>Entelegynae</taxon>
        <taxon>Araneoidea</taxon>
        <taxon>Nephilidae</taxon>
        <taxon>Nephila</taxon>
    </lineage>
</organism>
<sequence>MKDISIRKKTGTNFKKTERVEAGTTTGTARNMLSVPCRRENHDIGGPLAILTSRTIVKVSTKFQLLLNVRMGSYNHKLLVTRLTHSKETLSVISGMIGFSFFSGISDCLGIVGSISRYKYSISELKDEMCSSRGSVFTHTGLGVKKCQIF</sequence>
<reference evidence="1" key="1">
    <citation type="submission" date="2020-08" db="EMBL/GenBank/DDBJ databases">
        <title>Multicomponent nature underlies the extraordinary mechanical properties of spider dragline silk.</title>
        <authorList>
            <person name="Kono N."/>
            <person name="Nakamura H."/>
            <person name="Mori M."/>
            <person name="Yoshida Y."/>
            <person name="Ohtoshi R."/>
            <person name="Malay A.D."/>
            <person name="Moran D.A.P."/>
            <person name="Tomita M."/>
            <person name="Numata K."/>
            <person name="Arakawa K."/>
        </authorList>
    </citation>
    <scope>NUCLEOTIDE SEQUENCE</scope>
</reference>
<dbReference type="AlphaFoldDB" id="A0A8X6NRU2"/>
<protein>
    <submittedName>
        <fullName evidence="1">Uncharacterized protein</fullName>
    </submittedName>
</protein>